<reference evidence="4" key="1">
    <citation type="submission" date="2018-05" db="EMBL/GenBank/DDBJ databases">
        <authorList>
            <person name="Lanie J.A."/>
            <person name="Ng W.-L."/>
            <person name="Kazmierczak K.M."/>
            <person name="Andrzejewski T.M."/>
            <person name="Davidsen T.M."/>
            <person name="Wayne K.J."/>
            <person name="Tettelin H."/>
            <person name="Glass J.I."/>
            <person name="Rusch D."/>
            <person name="Podicherti R."/>
            <person name="Tsui H.-C.T."/>
            <person name="Winkler M.E."/>
        </authorList>
    </citation>
    <scope>NUCLEOTIDE SEQUENCE</scope>
</reference>
<keyword evidence="2" id="KW-0012">Acyltransferase</keyword>
<dbReference type="PANTHER" id="PTHR34069">
    <property type="entry name" value="3-OXOACYL-[ACYL-CARRIER-PROTEIN] SYNTHASE 3"/>
    <property type="match status" value="1"/>
</dbReference>
<organism evidence="4">
    <name type="scientific">marine metagenome</name>
    <dbReference type="NCBI Taxonomy" id="408172"/>
    <lineage>
        <taxon>unclassified sequences</taxon>
        <taxon>metagenomes</taxon>
        <taxon>ecological metagenomes</taxon>
    </lineage>
</organism>
<sequence length="139" mass="14462">LGQGIIETDTSSNELCQGDSSGAALEMQTDSEELLHAGIAVAERAWKKFTEGTSWSADTPELVVTHQVGKAHTNALFEAVGLDPAKNFSTFETLGNVGSVSLPITYAMAREQGLAPSGKSTLLMGIGSGLSAIIHSLTN</sequence>
<protein>
    <recommendedName>
        <fullName evidence="3">Beta-ketoacyl-[acyl-carrier-protein] synthase III C-terminal domain-containing protein</fullName>
    </recommendedName>
</protein>
<dbReference type="AlphaFoldDB" id="A0A382XR65"/>
<keyword evidence="1" id="KW-0808">Transferase</keyword>
<dbReference type="Gene3D" id="3.40.47.10">
    <property type="match status" value="1"/>
</dbReference>
<dbReference type="SUPFAM" id="SSF53901">
    <property type="entry name" value="Thiolase-like"/>
    <property type="match status" value="1"/>
</dbReference>
<dbReference type="InterPro" id="IPR013747">
    <property type="entry name" value="ACP_syn_III_C"/>
</dbReference>
<dbReference type="EMBL" id="UINC01169873">
    <property type="protein sequence ID" value="SVD73627.1"/>
    <property type="molecule type" value="Genomic_DNA"/>
</dbReference>
<dbReference type="GO" id="GO:0016746">
    <property type="term" value="F:acyltransferase activity"/>
    <property type="evidence" value="ECO:0007669"/>
    <property type="project" value="UniProtKB-KW"/>
</dbReference>
<feature type="domain" description="Beta-ketoacyl-[acyl-carrier-protein] synthase III C-terminal" evidence="3">
    <location>
        <begin position="55"/>
        <end position="132"/>
    </location>
</feature>
<feature type="non-terminal residue" evidence="4">
    <location>
        <position position="1"/>
    </location>
</feature>
<dbReference type="GO" id="GO:0044550">
    <property type="term" value="P:secondary metabolite biosynthetic process"/>
    <property type="evidence" value="ECO:0007669"/>
    <property type="project" value="TreeGrafter"/>
</dbReference>
<evidence type="ECO:0000259" key="3">
    <source>
        <dbReference type="Pfam" id="PF08541"/>
    </source>
</evidence>
<dbReference type="Pfam" id="PF08541">
    <property type="entry name" value="ACP_syn_III_C"/>
    <property type="match status" value="1"/>
</dbReference>
<dbReference type="PANTHER" id="PTHR34069:SF3">
    <property type="entry name" value="ACYL-COA:ACYL-COA ALKYLTRANSFERASE"/>
    <property type="match status" value="1"/>
</dbReference>
<accession>A0A382XR65</accession>
<gene>
    <name evidence="4" type="ORF">METZ01_LOCUS426481</name>
</gene>
<proteinExistence type="predicted"/>
<evidence type="ECO:0000313" key="4">
    <source>
        <dbReference type="EMBL" id="SVD73627.1"/>
    </source>
</evidence>
<dbReference type="InterPro" id="IPR016039">
    <property type="entry name" value="Thiolase-like"/>
</dbReference>
<evidence type="ECO:0000256" key="2">
    <source>
        <dbReference type="ARBA" id="ARBA00023315"/>
    </source>
</evidence>
<name>A0A382XR65_9ZZZZ</name>
<evidence type="ECO:0000256" key="1">
    <source>
        <dbReference type="ARBA" id="ARBA00022679"/>
    </source>
</evidence>